<evidence type="ECO:0000256" key="1">
    <source>
        <dbReference type="ARBA" id="ARBA00022737"/>
    </source>
</evidence>
<evidence type="ECO:0000313" key="3">
    <source>
        <dbReference type="EMBL" id="KAF5361211.1"/>
    </source>
</evidence>
<reference evidence="3 4" key="1">
    <citation type="journal article" date="2020" name="ISME J.">
        <title>Uncovering the hidden diversity of litter-decomposition mechanisms in mushroom-forming fungi.</title>
        <authorList>
            <person name="Floudas D."/>
            <person name="Bentzer J."/>
            <person name="Ahren D."/>
            <person name="Johansson T."/>
            <person name="Persson P."/>
            <person name="Tunlid A."/>
        </authorList>
    </citation>
    <scope>NUCLEOTIDE SEQUENCE [LARGE SCALE GENOMIC DNA]</scope>
    <source>
        <strain evidence="3 4">CBS 406.79</strain>
    </source>
</reference>
<feature type="domain" description="Nephrocystin 3-like N-terminal" evidence="2">
    <location>
        <begin position="178"/>
        <end position="273"/>
    </location>
</feature>
<keyword evidence="4" id="KW-1185">Reference proteome</keyword>
<comment type="caution">
    <text evidence="3">The sequence shown here is derived from an EMBL/GenBank/DDBJ whole genome shotgun (WGS) entry which is preliminary data.</text>
</comment>
<dbReference type="SUPFAM" id="SSF52540">
    <property type="entry name" value="P-loop containing nucleoside triphosphate hydrolases"/>
    <property type="match status" value="1"/>
</dbReference>
<dbReference type="Gene3D" id="3.40.50.300">
    <property type="entry name" value="P-loop containing nucleotide triphosphate hydrolases"/>
    <property type="match status" value="1"/>
</dbReference>
<name>A0A8H5GAH2_9AGAR</name>
<organism evidence="3 4">
    <name type="scientific">Collybiopsis confluens</name>
    <dbReference type="NCBI Taxonomy" id="2823264"/>
    <lineage>
        <taxon>Eukaryota</taxon>
        <taxon>Fungi</taxon>
        <taxon>Dikarya</taxon>
        <taxon>Basidiomycota</taxon>
        <taxon>Agaricomycotina</taxon>
        <taxon>Agaricomycetes</taxon>
        <taxon>Agaricomycetidae</taxon>
        <taxon>Agaricales</taxon>
        <taxon>Marasmiineae</taxon>
        <taxon>Omphalotaceae</taxon>
        <taxon>Collybiopsis</taxon>
    </lineage>
</organism>
<proteinExistence type="predicted"/>
<sequence>MSAIIRIFFVVGTPCGSGSGGDNAGVPVTFISSGGHTDGIVSSGVRDEVAKQSRILWDPMGWRQREDEGGGVTTLAESLDFEVAPGGSVILHKCQGDAKLKYLRINIKVPLHALTQPELRMLNKAHDFSISGGVFYSAGGNIIIDEAEKGLQILHRYCSTSASYSSGARYPPPLCHPGTRESILRDLKHWSKSTDGSKVRWLYGPAGAGKSAIAQTFAQTCADSGKVVESFFFWRSDQSRNHPRQVFTTIALQMAIATPELRPIVDAAVVHDPFALTSSIDIQCNALIIHPWLKYQLHQQLKDPGARLSRTSSRIVEAGSSHPSSLIPHSTATPSRILIIDGLDECSNSRDQQHILSILSMMVEKHNLPFRILICSRPEPRIKESFGGTEFKKICKWMVLDSTYEASKDIRVFLIDGFKDILARHSHSMEHVRLPWPSAGQIEYLVQKSSGQFIYVSTVLKYIGDDGDVPADRLNIVLGLHPRDSEDRDHPFAELDALYMQILSTVKKPAVLRKILAAQIAFCTGLSSGSLSTNLAITDLLDIPPGVLNATVSTLHSLFKSPSPVESRFQFCHASFTDFLLDPKRSLAFHIEKSLGHNILAQYCLDYFHSNLNTRRIYARSYWEYHCGLAHETDELIAKLDSFPMYTALTEGIKKTQIYPYRFHPLLDFLQLIFQLWDRIQNICGTRIQHLRDISTIGFTLIFTVPNPSSRDESGAVSMSPSRRDKRFDVPVRYPPSICSAIAGERYDEVNQSIKAYLKTKAPRMNFEKICPVLPETGASPMNFV</sequence>
<protein>
    <recommendedName>
        <fullName evidence="2">Nephrocystin 3-like N-terminal domain-containing protein</fullName>
    </recommendedName>
</protein>
<dbReference type="OrthoDB" id="4760524at2759"/>
<evidence type="ECO:0000313" key="4">
    <source>
        <dbReference type="Proteomes" id="UP000518752"/>
    </source>
</evidence>
<keyword evidence="1" id="KW-0677">Repeat</keyword>
<feature type="domain" description="Nephrocystin 3-like N-terminal" evidence="2">
    <location>
        <begin position="326"/>
        <end position="377"/>
    </location>
</feature>
<dbReference type="InterPro" id="IPR027417">
    <property type="entry name" value="P-loop_NTPase"/>
</dbReference>
<dbReference type="Proteomes" id="UP000518752">
    <property type="component" value="Unassembled WGS sequence"/>
</dbReference>
<dbReference type="EMBL" id="JAACJN010000211">
    <property type="protein sequence ID" value="KAF5361211.1"/>
    <property type="molecule type" value="Genomic_DNA"/>
</dbReference>
<dbReference type="PANTHER" id="PTHR10039:SF14">
    <property type="entry name" value="NACHT DOMAIN-CONTAINING PROTEIN"/>
    <property type="match status" value="1"/>
</dbReference>
<dbReference type="PANTHER" id="PTHR10039">
    <property type="entry name" value="AMELOGENIN"/>
    <property type="match status" value="1"/>
</dbReference>
<gene>
    <name evidence="3" type="ORF">D9757_013456</name>
</gene>
<accession>A0A8H5GAH2</accession>
<evidence type="ECO:0000259" key="2">
    <source>
        <dbReference type="Pfam" id="PF24883"/>
    </source>
</evidence>
<dbReference type="Pfam" id="PF24883">
    <property type="entry name" value="NPHP3_N"/>
    <property type="match status" value="2"/>
</dbReference>
<dbReference type="AlphaFoldDB" id="A0A8H5GAH2"/>
<dbReference type="InterPro" id="IPR056884">
    <property type="entry name" value="NPHP3-like_N"/>
</dbReference>